<accession>A0ABU5CD63</accession>
<protein>
    <submittedName>
        <fullName evidence="1">Uncharacterized protein</fullName>
    </submittedName>
</protein>
<reference evidence="1 2" key="1">
    <citation type="submission" date="2023-10" db="EMBL/GenBank/DDBJ databases">
        <title>Virgibacillus halophilus 5B73C genome.</title>
        <authorList>
            <person name="Miliotis G."/>
            <person name="Sengupta P."/>
            <person name="Hameed A."/>
            <person name="Chuvochina M."/>
            <person name="Mcdonagh F."/>
            <person name="Simpson A.C."/>
            <person name="Singh N.K."/>
            <person name="Rekha P.D."/>
            <person name="Raman K."/>
            <person name="Hugenholtz P."/>
            <person name="Venkateswaran K."/>
        </authorList>
    </citation>
    <scope>NUCLEOTIDE SEQUENCE [LARGE SCALE GENOMIC DNA]</scope>
    <source>
        <strain evidence="1 2">5B73C</strain>
    </source>
</reference>
<name>A0ABU5CD63_9BACI</name>
<dbReference type="EMBL" id="JAWDIP010000004">
    <property type="protein sequence ID" value="MDY0396940.1"/>
    <property type="molecule type" value="Genomic_DNA"/>
</dbReference>
<dbReference type="Proteomes" id="UP001281447">
    <property type="component" value="Unassembled WGS sequence"/>
</dbReference>
<evidence type="ECO:0000313" key="2">
    <source>
        <dbReference type="Proteomes" id="UP001281447"/>
    </source>
</evidence>
<comment type="caution">
    <text evidence="1">The sequence shown here is derived from an EMBL/GenBank/DDBJ whole genome shotgun (WGS) entry which is preliminary data.</text>
</comment>
<keyword evidence="2" id="KW-1185">Reference proteome</keyword>
<gene>
    <name evidence="1" type="ORF">RWE15_24925</name>
</gene>
<proteinExistence type="predicted"/>
<evidence type="ECO:0000313" key="1">
    <source>
        <dbReference type="EMBL" id="MDY0396940.1"/>
    </source>
</evidence>
<organism evidence="1 2">
    <name type="scientific">Tigheibacillus halophilus</name>
    <dbReference type="NCBI Taxonomy" id="361280"/>
    <lineage>
        <taxon>Bacteria</taxon>
        <taxon>Bacillati</taxon>
        <taxon>Bacillota</taxon>
        <taxon>Bacilli</taxon>
        <taxon>Bacillales</taxon>
        <taxon>Bacillaceae</taxon>
        <taxon>Tigheibacillus</taxon>
    </lineage>
</organism>
<sequence length="72" mass="8502">MWYIRGACFEGEKYLGTTEDAFEVVNISVTISNPMELSGMTREDLYFIEKEILIRYPHAKIEWKHPIDQLFS</sequence>